<name>A0A1G2F4X8_9BACT</name>
<reference evidence="1 2" key="1">
    <citation type="journal article" date="2016" name="Nat. Commun.">
        <title>Thousands of microbial genomes shed light on interconnected biogeochemical processes in an aquifer system.</title>
        <authorList>
            <person name="Anantharaman K."/>
            <person name="Brown C.T."/>
            <person name="Hug L.A."/>
            <person name="Sharon I."/>
            <person name="Castelle C.J."/>
            <person name="Probst A.J."/>
            <person name="Thomas B.C."/>
            <person name="Singh A."/>
            <person name="Wilkins M.J."/>
            <person name="Karaoz U."/>
            <person name="Brodie E.L."/>
            <person name="Williams K.H."/>
            <person name="Hubbard S.S."/>
            <person name="Banfield J.F."/>
        </authorList>
    </citation>
    <scope>NUCLEOTIDE SEQUENCE [LARGE SCALE GENOMIC DNA]</scope>
</reference>
<evidence type="ECO:0000313" key="1">
    <source>
        <dbReference type="EMBL" id="OGZ33069.1"/>
    </source>
</evidence>
<comment type="caution">
    <text evidence="1">The sequence shown here is derived from an EMBL/GenBank/DDBJ whole genome shotgun (WGS) entry which is preliminary data.</text>
</comment>
<organism evidence="1 2">
    <name type="scientific">Candidatus Portnoybacteria bacterium RBG_13_40_8</name>
    <dbReference type="NCBI Taxonomy" id="1801990"/>
    <lineage>
        <taxon>Bacteria</taxon>
        <taxon>Candidatus Portnoyibacteriota</taxon>
    </lineage>
</organism>
<dbReference type="EMBL" id="MHMT01000006">
    <property type="protein sequence ID" value="OGZ33069.1"/>
    <property type="molecule type" value="Genomic_DNA"/>
</dbReference>
<evidence type="ECO:0000313" key="2">
    <source>
        <dbReference type="Proteomes" id="UP000177810"/>
    </source>
</evidence>
<protein>
    <submittedName>
        <fullName evidence="1">Uncharacterized protein</fullName>
    </submittedName>
</protein>
<accession>A0A1G2F4X8</accession>
<proteinExistence type="predicted"/>
<dbReference type="AlphaFoldDB" id="A0A1G2F4X8"/>
<sequence length="83" mass="9751">MIEKIDMNELGLKVRLEDEIARYNKFQNMMGAINSTKVKTKMLNTRTFVKYILKEGSITEKRELLANMKSRLVIKNKEVTLQE</sequence>
<gene>
    <name evidence="1" type="ORF">A2V69_03975</name>
</gene>
<dbReference type="Proteomes" id="UP000177810">
    <property type="component" value="Unassembled WGS sequence"/>
</dbReference>